<dbReference type="CDD" id="cd00229">
    <property type="entry name" value="SGNH_hydrolase"/>
    <property type="match status" value="1"/>
</dbReference>
<sequence length="336" mass="37104">MRQIKPGLIWCIIAIHCTAHANEAPVIKKFFVAKQLQGEQGIEQIILRGSAEDAEDGPRLTYSYRIVSGGGKLEPVKRYSIYHPEGNGLAVFELTVTDSAGAVSKATAEYQVGALDPAKLYTDKATWMAALAPKSRKQPTFAFVECDPDLPNVLLIGDSISIGYTPYVRAALKGQCNVYRIPENGGDSKKALNQFDYWMGQRMWDVIHFNTGLHDMKRIVNNQLDISGEPVNSPEAYRKNLEAYFQRLETTGAKLIWANTTVVPEGAGGRVKGEEMEYNQIAREVLKNHPDIGMNDLYALTAAHPADQKPANVHFEASGMKRQGQQVAGKILEALK</sequence>
<name>A0A6C2UAI7_PONDE</name>
<reference evidence="2 3" key="1">
    <citation type="submission" date="2019-04" db="EMBL/GenBank/DDBJ databases">
        <authorList>
            <person name="Van Vliet M D."/>
        </authorList>
    </citation>
    <scope>NUCLEOTIDE SEQUENCE [LARGE SCALE GENOMIC DNA]</scope>
    <source>
        <strain evidence="2 3">F1</strain>
    </source>
</reference>
<keyword evidence="1" id="KW-0732">Signal</keyword>
<proteinExistence type="predicted"/>
<evidence type="ECO:0008006" key="4">
    <source>
        <dbReference type="Google" id="ProtNLM"/>
    </source>
</evidence>
<keyword evidence="3" id="KW-1185">Reference proteome</keyword>
<accession>A0A6C2UAI7</accession>
<dbReference type="EMBL" id="CAAHFG010000003">
    <property type="protein sequence ID" value="VGO16376.1"/>
    <property type="molecule type" value="Genomic_DNA"/>
</dbReference>
<gene>
    <name evidence="2" type="ORF">PDESU_04967</name>
</gene>
<dbReference type="SUPFAM" id="SSF52266">
    <property type="entry name" value="SGNH hydrolase"/>
    <property type="match status" value="1"/>
</dbReference>
<evidence type="ECO:0000313" key="3">
    <source>
        <dbReference type="Proteomes" id="UP000366872"/>
    </source>
</evidence>
<dbReference type="GO" id="GO:0016788">
    <property type="term" value="F:hydrolase activity, acting on ester bonds"/>
    <property type="evidence" value="ECO:0007669"/>
    <property type="project" value="UniProtKB-ARBA"/>
</dbReference>
<feature type="chain" id="PRO_5025489662" description="SGNH hydrolase-type esterase domain-containing protein" evidence="1">
    <location>
        <begin position="22"/>
        <end position="336"/>
    </location>
</feature>
<dbReference type="InterPro" id="IPR013783">
    <property type="entry name" value="Ig-like_fold"/>
</dbReference>
<dbReference type="Proteomes" id="UP000366872">
    <property type="component" value="Unassembled WGS sequence"/>
</dbReference>
<dbReference type="RefSeq" id="WP_136081898.1">
    <property type="nucleotide sequence ID" value="NZ_CAAHFG010000003.1"/>
</dbReference>
<feature type="signal peptide" evidence="1">
    <location>
        <begin position="1"/>
        <end position="21"/>
    </location>
</feature>
<dbReference type="Gene3D" id="3.40.50.1110">
    <property type="entry name" value="SGNH hydrolase"/>
    <property type="match status" value="1"/>
</dbReference>
<dbReference type="Gene3D" id="2.60.40.10">
    <property type="entry name" value="Immunoglobulins"/>
    <property type="match status" value="1"/>
</dbReference>
<evidence type="ECO:0000313" key="2">
    <source>
        <dbReference type="EMBL" id="VGO16376.1"/>
    </source>
</evidence>
<dbReference type="InterPro" id="IPR036514">
    <property type="entry name" value="SGNH_hydro_sf"/>
</dbReference>
<protein>
    <recommendedName>
        <fullName evidence="4">SGNH hydrolase-type esterase domain-containing protein</fullName>
    </recommendedName>
</protein>
<organism evidence="2 3">
    <name type="scientific">Pontiella desulfatans</name>
    <dbReference type="NCBI Taxonomy" id="2750659"/>
    <lineage>
        <taxon>Bacteria</taxon>
        <taxon>Pseudomonadati</taxon>
        <taxon>Kiritimatiellota</taxon>
        <taxon>Kiritimatiellia</taxon>
        <taxon>Kiritimatiellales</taxon>
        <taxon>Pontiellaceae</taxon>
        <taxon>Pontiella</taxon>
    </lineage>
</organism>
<dbReference type="AlphaFoldDB" id="A0A6C2UAI7"/>
<evidence type="ECO:0000256" key="1">
    <source>
        <dbReference type="SAM" id="SignalP"/>
    </source>
</evidence>